<protein>
    <submittedName>
        <fullName evidence="1">Uncharacterized protein</fullName>
    </submittedName>
</protein>
<keyword evidence="2" id="KW-1185">Reference proteome</keyword>
<gene>
    <name evidence="1" type="ORF">NA57DRAFT_79598</name>
</gene>
<dbReference type="SUPFAM" id="SSF51182">
    <property type="entry name" value="RmlC-like cupins"/>
    <property type="match status" value="1"/>
</dbReference>
<dbReference type="EMBL" id="ML978132">
    <property type="protein sequence ID" value="KAF2095110.1"/>
    <property type="molecule type" value="Genomic_DNA"/>
</dbReference>
<name>A0A9P4M2Y5_9PEZI</name>
<dbReference type="AlphaFoldDB" id="A0A9P4M2Y5"/>
<evidence type="ECO:0000313" key="2">
    <source>
        <dbReference type="Proteomes" id="UP000799772"/>
    </source>
</evidence>
<dbReference type="Gene3D" id="2.60.120.10">
    <property type="entry name" value="Jelly Rolls"/>
    <property type="match status" value="1"/>
</dbReference>
<dbReference type="OrthoDB" id="4489274at2759"/>
<dbReference type="Proteomes" id="UP000799772">
    <property type="component" value="Unassembled WGS sequence"/>
</dbReference>
<sequence length="278" mass="30721">MEVTQGSDLSFEPLTLSHRGAGLSFKNLARGVEGTPENFYFALAQQRDFYSPTHRHNFDQFRYAVKGSVSLGSQMVLREGQLSYHPEAAYYGPQEDDGDEDRIVLVLQCGGASGQGYLSFAQLGAANKELAKSGKFEKGKYYSDGHTKDGFEAIWEHTNGRKLVYPDKRYNAPIIMSPNAFAWKPYGKVDKVFKKTMGVFSEREIRAEMLKIEDGGSLKLGGDEANHLIFVLNGSGSAGAEQLRNESTIHLKPGTSTKISCSGEALEMLHYVMPLLES</sequence>
<evidence type="ECO:0000313" key="1">
    <source>
        <dbReference type="EMBL" id="KAF2095110.1"/>
    </source>
</evidence>
<comment type="caution">
    <text evidence="1">The sequence shown here is derived from an EMBL/GenBank/DDBJ whole genome shotgun (WGS) entry which is preliminary data.</text>
</comment>
<dbReference type="InterPro" id="IPR014710">
    <property type="entry name" value="RmlC-like_jellyroll"/>
</dbReference>
<dbReference type="InterPro" id="IPR011051">
    <property type="entry name" value="RmlC_Cupin_sf"/>
</dbReference>
<reference evidence="1" key="1">
    <citation type="journal article" date="2020" name="Stud. Mycol.">
        <title>101 Dothideomycetes genomes: a test case for predicting lifestyles and emergence of pathogens.</title>
        <authorList>
            <person name="Haridas S."/>
            <person name="Albert R."/>
            <person name="Binder M."/>
            <person name="Bloem J."/>
            <person name="Labutti K."/>
            <person name="Salamov A."/>
            <person name="Andreopoulos B."/>
            <person name="Baker S."/>
            <person name="Barry K."/>
            <person name="Bills G."/>
            <person name="Bluhm B."/>
            <person name="Cannon C."/>
            <person name="Castanera R."/>
            <person name="Culley D."/>
            <person name="Daum C."/>
            <person name="Ezra D."/>
            <person name="Gonzalez J."/>
            <person name="Henrissat B."/>
            <person name="Kuo A."/>
            <person name="Liang C."/>
            <person name="Lipzen A."/>
            <person name="Lutzoni F."/>
            <person name="Magnuson J."/>
            <person name="Mondo S."/>
            <person name="Nolan M."/>
            <person name="Ohm R."/>
            <person name="Pangilinan J."/>
            <person name="Park H.-J."/>
            <person name="Ramirez L."/>
            <person name="Alfaro M."/>
            <person name="Sun H."/>
            <person name="Tritt A."/>
            <person name="Yoshinaga Y."/>
            <person name="Zwiers L.-H."/>
            <person name="Turgeon B."/>
            <person name="Goodwin S."/>
            <person name="Spatafora J."/>
            <person name="Crous P."/>
            <person name="Grigoriev I."/>
        </authorList>
    </citation>
    <scope>NUCLEOTIDE SEQUENCE</scope>
    <source>
        <strain evidence="1">CBS 133067</strain>
    </source>
</reference>
<proteinExistence type="predicted"/>
<organism evidence="1 2">
    <name type="scientific">Rhizodiscina lignyota</name>
    <dbReference type="NCBI Taxonomy" id="1504668"/>
    <lineage>
        <taxon>Eukaryota</taxon>
        <taxon>Fungi</taxon>
        <taxon>Dikarya</taxon>
        <taxon>Ascomycota</taxon>
        <taxon>Pezizomycotina</taxon>
        <taxon>Dothideomycetes</taxon>
        <taxon>Pleosporomycetidae</taxon>
        <taxon>Aulographales</taxon>
        <taxon>Rhizodiscinaceae</taxon>
        <taxon>Rhizodiscina</taxon>
    </lineage>
</organism>
<accession>A0A9P4M2Y5</accession>